<comment type="similarity">
    <text evidence="13">Belongs to the SAT4 family.</text>
</comment>
<dbReference type="EMBL" id="GL629756">
    <property type="protein sequence ID" value="EFX04979.1"/>
    <property type="molecule type" value="Genomic_DNA"/>
</dbReference>
<organism evidence="20">
    <name type="scientific">Grosmannia clavigera (strain kw1407 / UAMH 11150)</name>
    <name type="common">Blue stain fungus</name>
    <name type="synonym">Graphiocladiella clavigera</name>
    <dbReference type="NCBI Taxonomy" id="655863"/>
    <lineage>
        <taxon>Eukaryota</taxon>
        <taxon>Fungi</taxon>
        <taxon>Dikarya</taxon>
        <taxon>Ascomycota</taxon>
        <taxon>Pezizomycotina</taxon>
        <taxon>Sordariomycetes</taxon>
        <taxon>Sordariomycetidae</taxon>
        <taxon>Ophiostomatales</taxon>
        <taxon>Ophiostomataceae</taxon>
        <taxon>Leptographium</taxon>
    </lineage>
</organism>
<feature type="transmembrane region" description="Helical" evidence="15">
    <location>
        <begin position="127"/>
        <end position="147"/>
    </location>
</feature>
<protein>
    <submittedName>
        <fullName evidence="19">Integral membrane protein</fullName>
    </submittedName>
</protein>
<feature type="chain" id="PRO_5003262007" evidence="16">
    <location>
        <begin position="23"/>
        <end position="516"/>
    </location>
</feature>
<evidence type="ECO:0000256" key="14">
    <source>
        <dbReference type="SAM" id="MobiDB-lite"/>
    </source>
</evidence>
<dbReference type="GO" id="GO:0005576">
    <property type="term" value="C:extracellular region"/>
    <property type="evidence" value="ECO:0007669"/>
    <property type="project" value="UniProtKB-SubCell"/>
</dbReference>
<keyword evidence="5" id="KW-0964">Secreted</keyword>
<evidence type="ECO:0000256" key="8">
    <source>
        <dbReference type="ARBA" id="ARBA00022729"/>
    </source>
</evidence>
<dbReference type="AlphaFoldDB" id="F0XB87"/>
<evidence type="ECO:0000256" key="12">
    <source>
        <dbReference type="ARBA" id="ARBA00023288"/>
    </source>
</evidence>
<evidence type="ECO:0000256" key="9">
    <source>
        <dbReference type="ARBA" id="ARBA00022989"/>
    </source>
</evidence>
<evidence type="ECO:0000256" key="11">
    <source>
        <dbReference type="ARBA" id="ARBA00023157"/>
    </source>
</evidence>
<keyword evidence="20" id="KW-1185">Reference proteome</keyword>
<name>F0XB87_GROCL</name>
<dbReference type="PANTHER" id="PTHR33048:SF143">
    <property type="entry name" value="EXTRACELLULAR MEMBRANE PROTEIN CFEM DOMAIN-CONTAINING PROTEIN-RELATED"/>
    <property type="match status" value="1"/>
</dbReference>
<feature type="region of interest" description="Disordered" evidence="14">
    <location>
        <begin position="430"/>
        <end position="466"/>
    </location>
</feature>
<feature type="compositionally biased region" description="Low complexity" evidence="14">
    <location>
        <begin position="454"/>
        <end position="463"/>
    </location>
</feature>
<evidence type="ECO:0000256" key="6">
    <source>
        <dbReference type="ARBA" id="ARBA00022622"/>
    </source>
</evidence>
<sequence length="516" mass="57050">MRGLFSHVLLLLCVVFPRFSQAETPQLSSCAVCLPRFSLMSGVKCELPFANCKCAQQLSCLLQAMPQTPCTLTNNTCLCTNTELTSLVTVCLLANCTNIELLTTTNVTSINCDAPIRRRQQSLKATAIALSVLSGIFVALRCGYRAFILHTRLEPDDWCIMATSIVAIPQIVLVIHGTIANGLGRDIWTLPVHKIYKFGRFLYALEMQYFISLMMLKVSLLLFYLRIFPDRNVRRILWSTVAFVVGVSVSFIFLSMFQCRPISYYWTAWDGEHKGHCINGNAIAWAHAAFSIIVDFWMLAIPLSQLRHIKLGLTKKVGVAMMFCVGTFVTVVSILRLRSLVSFSKSSNPTWENSEVSNWSTIEVCVGIICTCMPSLRLILARISPSVFGGSSARTYANYPEYGHNYVGPNVERGHSRVIGSIALVSTGRSHNKDQNTLTTDTINDRSGSGTIPNKSNSANKSSASEDIHGITYSKSYAVEYGSEYNDQARLVDNNAASSHLARSDTIKSTDHNGVN</sequence>
<keyword evidence="10 15" id="KW-0472">Membrane</keyword>
<feature type="domain" description="Rhodopsin" evidence="18">
    <location>
        <begin position="140"/>
        <end position="381"/>
    </location>
</feature>
<evidence type="ECO:0000256" key="15">
    <source>
        <dbReference type="SAM" id="Phobius"/>
    </source>
</evidence>
<evidence type="ECO:0000256" key="5">
    <source>
        <dbReference type="ARBA" id="ARBA00022525"/>
    </source>
</evidence>
<evidence type="ECO:0000256" key="10">
    <source>
        <dbReference type="ARBA" id="ARBA00023136"/>
    </source>
</evidence>
<keyword evidence="6" id="KW-0325">Glycoprotein</keyword>
<feature type="compositionally biased region" description="Polar residues" evidence="14">
    <location>
        <begin position="435"/>
        <end position="453"/>
    </location>
</feature>
<feature type="transmembrane region" description="Helical" evidence="15">
    <location>
        <begin position="282"/>
        <end position="305"/>
    </location>
</feature>
<dbReference type="STRING" id="655863.F0XB87"/>
<feature type="transmembrane region" description="Helical" evidence="15">
    <location>
        <begin position="236"/>
        <end position="257"/>
    </location>
</feature>
<reference evidence="19 20" key="1">
    <citation type="journal article" date="2011" name="Proc. Natl. Acad. Sci. U.S.A.">
        <title>Genome and transcriptome analyses of the mountain pine beetle-fungal symbiont Grosmannia clavigera, a lodgepole pine pathogen.</title>
        <authorList>
            <person name="DiGuistini S."/>
            <person name="Wang Y."/>
            <person name="Liao N.Y."/>
            <person name="Taylor G."/>
            <person name="Tanguay P."/>
            <person name="Feau N."/>
            <person name="Henrissat B."/>
            <person name="Chan S.K."/>
            <person name="Hesse-Orce U."/>
            <person name="Alamouti S.M."/>
            <person name="Tsui C.K.M."/>
            <person name="Docking R.T."/>
            <person name="Levasseur A."/>
            <person name="Haridas S."/>
            <person name="Robertson G."/>
            <person name="Birol I."/>
            <person name="Holt R.A."/>
            <person name="Marra M.A."/>
            <person name="Hamelin R.C."/>
            <person name="Hirst M."/>
            <person name="Jones S.J.M."/>
            <person name="Bohlmann J."/>
            <person name="Breuil C."/>
        </authorList>
    </citation>
    <scope>NUCLEOTIDE SEQUENCE [LARGE SCALE GENOMIC DNA]</scope>
    <source>
        <strain evidence="20">kw1407 / UAMH 11150</strain>
    </source>
</reference>
<evidence type="ECO:0000256" key="2">
    <source>
        <dbReference type="ARBA" id="ARBA00004589"/>
    </source>
</evidence>
<dbReference type="GO" id="GO:0098552">
    <property type="term" value="C:side of membrane"/>
    <property type="evidence" value="ECO:0007669"/>
    <property type="project" value="UniProtKB-KW"/>
</dbReference>
<keyword evidence="12" id="KW-0449">Lipoprotein</keyword>
<comment type="subcellular location">
    <subcellularLocation>
        <location evidence="2">Membrane</location>
        <topology evidence="2">Lipid-anchor</topology>
        <topology evidence="2">GPI-anchor</topology>
    </subcellularLocation>
    <subcellularLocation>
        <location evidence="1">Membrane</location>
        <topology evidence="1">Multi-pass membrane protein</topology>
    </subcellularLocation>
    <subcellularLocation>
        <location evidence="3">Secreted</location>
    </subcellularLocation>
</comment>
<accession>F0XB87</accession>
<evidence type="ECO:0000256" key="13">
    <source>
        <dbReference type="ARBA" id="ARBA00038359"/>
    </source>
</evidence>
<gene>
    <name evidence="19" type="ORF">CMQ_5241</name>
</gene>
<evidence type="ECO:0000313" key="20">
    <source>
        <dbReference type="Proteomes" id="UP000007796"/>
    </source>
</evidence>
<dbReference type="InParanoid" id="F0XB87"/>
<feature type="domain" description="CFEM" evidence="17">
    <location>
        <begin position="54"/>
        <end position="112"/>
    </location>
</feature>
<evidence type="ECO:0000259" key="18">
    <source>
        <dbReference type="Pfam" id="PF20684"/>
    </source>
</evidence>
<feature type="transmembrane region" description="Helical" evidence="15">
    <location>
        <begin position="159"/>
        <end position="181"/>
    </location>
</feature>
<keyword evidence="7 15" id="KW-0812">Transmembrane</keyword>
<dbReference type="Pfam" id="PF05730">
    <property type="entry name" value="CFEM"/>
    <property type="match status" value="1"/>
</dbReference>
<dbReference type="GeneID" id="25978542"/>
<dbReference type="InterPro" id="IPR049326">
    <property type="entry name" value="Rhodopsin_dom_fungi"/>
</dbReference>
<proteinExistence type="inferred from homology"/>
<dbReference type="InterPro" id="IPR008427">
    <property type="entry name" value="Extracellular_membr_CFEM_dom"/>
</dbReference>
<keyword evidence="8 16" id="KW-0732">Signal</keyword>
<evidence type="ECO:0000256" key="1">
    <source>
        <dbReference type="ARBA" id="ARBA00004141"/>
    </source>
</evidence>
<evidence type="ECO:0000256" key="3">
    <source>
        <dbReference type="ARBA" id="ARBA00004613"/>
    </source>
</evidence>
<keyword evidence="11" id="KW-1015">Disulfide bond</keyword>
<evidence type="ECO:0000256" key="16">
    <source>
        <dbReference type="SAM" id="SignalP"/>
    </source>
</evidence>
<feature type="transmembrane region" description="Helical" evidence="15">
    <location>
        <begin position="201"/>
        <end position="224"/>
    </location>
</feature>
<keyword evidence="6" id="KW-0336">GPI-anchor</keyword>
<dbReference type="HOGENOM" id="CLU_028200_6_3_1"/>
<dbReference type="OrthoDB" id="2496787at2759"/>
<feature type="signal peptide" evidence="16">
    <location>
        <begin position="1"/>
        <end position="22"/>
    </location>
</feature>
<feature type="transmembrane region" description="Helical" evidence="15">
    <location>
        <begin position="317"/>
        <end position="337"/>
    </location>
</feature>
<evidence type="ECO:0000256" key="7">
    <source>
        <dbReference type="ARBA" id="ARBA00022692"/>
    </source>
</evidence>
<comment type="similarity">
    <text evidence="4">Belongs to the RBT5 family.</text>
</comment>
<evidence type="ECO:0000313" key="19">
    <source>
        <dbReference type="EMBL" id="EFX04979.1"/>
    </source>
</evidence>
<feature type="transmembrane region" description="Helical" evidence="15">
    <location>
        <begin position="357"/>
        <end position="380"/>
    </location>
</feature>
<dbReference type="RefSeq" id="XP_014174461.1">
    <property type="nucleotide sequence ID" value="XM_014318986.1"/>
</dbReference>
<dbReference type="PANTHER" id="PTHR33048">
    <property type="entry name" value="PTH11-LIKE INTEGRAL MEMBRANE PROTEIN (AFU_ORTHOLOGUE AFUA_5G11245)"/>
    <property type="match status" value="1"/>
</dbReference>
<dbReference type="InterPro" id="IPR052337">
    <property type="entry name" value="SAT4-like"/>
</dbReference>
<dbReference type="Proteomes" id="UP000007796">
    <property type="component" value="Unassembled WGS sequence"/>
</dbReference>
<evidence type="ECO:0000256" key="4">
    <source>
        <dbReference type="ARBA" id="ARBA00010031"/>
    </source>
</evidence>
<keyword evidence="9 15" id="KW-1133">Transmembrane helix</keyword>
<dbReference type="eggNOG" id="ENOG502SKG6">
    <property type="taxonomic scope" value="Eukaryota"/>
</dbReference>
<evidence type="ECO:0000259" key="17">
    <source>
        <dbReference type="Pfam" id="PF05730"/>
    </source>
</evidence>
<dbReference type="Pfam" id="PF20684">
    <property type="entry name" value="Fung_rhodopsin"/>
    <property type="match status" value="1"/>
</dbReference>